<feature type="compositionally biased region" description="Pro residues" evidence="1">
    <location>
        <begin position="347"/>
        <end position="367"/>
    </location>
</feature>
<evidence type="ECO:0000256" key="1">
    <source>
        <dbReference type="SAM" id="MobiDB-lite"/>
    </source>
</evidence>
<sequence>MVDAGFSHVMDSHVTRIRSQLWEKEGELPLRYHAAAVLNQRCETNRASVVWALSWSQSVGSHGGLHPMTLLHGGPCWVWHLLGPWGPGEEQGCVKNRLTLAILEPDWATSQGEAHPISQVWALSWSQSVGSHGGLHPMMLLHGGPCWVLHLLGPWGPGEEQGCVKNRLTLAILEPDWATSQGEAHPISQSRWSPGPVKRVIARQPIEFLRVNDHGLPSVLYPPTALVSVEERRRIQPQLGAPSGDNRRAFHAGQCTGNLSPDLIGRAVVSTALSCSEAKTAVNRYSLGCHRVPKPNPLGGQLVYPEFHFRPPPPSYQASMQEYRLRLLLLDRHHSAPPATSSSGIPPHLPPPPLPIPPPPAVSPPPTYRSNISSTLSRPALSVREGSRPPSYRSRASSTLRHPLHSRDPPLSPPPPSRPALSVREGSRPPSYRSRASSTLRHPLHSRDPSGSLSTDGLSPGNTVNGISGNTGGPTLHLRAQHHHPPSSHLFPNSQHSSPLERVVLMPTQRANGRYVMIHVWQK</sequence>
<feature type="compositionally biased region" description="Polar residues" evidence="1">
    <location>
        <begin position="368"/>
        <end position="377"/>
    </location>
</feature>
<dbReference type="AlphaFoldDB" id="A0A7R8WIG5"/>
<accession>A0A7R8WIG5</accession>
<protein>
    <submittedName>
        <fullName evidence="2">Uncharacterized protein</fullName>
    </submittedName>
</protein>
<feature type="compositionally biased region" description="Low complexity" evidence="1">
    <location>
        <begin position="428"/>
        <end position="438"/>
    </location>
</feature>
<organism evidence="2">
    <name type="scientific">Cyprideis torosa</name>
    <dbReference type="NCBI Taxonomy" id="163714"/>
    <lineage>
        <taxon>Eukaryota</taxon>
        <taxon>Metazoa</taxon>
        <taxon>Ecdysozoa</taxon>
        <taxon>Arthropoda</taxon>
        <taxon>Crustacea</taxon>
        <taxon>Oligostraca</taxon>
        <taxon>Ostracoda</taxon>
        <taxon>Podocopa</taxon>
        <taxon>Podocopida</taxon>
        <taxon>Cytherocopina</taxon>
        <taxon>Cytheroidea</taxon>
        <taxon>Cytherideidae</taxon>
        <taxon>Cyprideis</taxon>
    </lineage>
</organism>
<feature type="compositionally biased region" description="Polar residues" evidence="1">
    <location>
        <begin position="449"/>
        <end position="468"/>
    </location>
</feature>
<evidence type="ECO:0000313" key="2">
    <source>
        <dbReference type="EMBL" id="CAD7231495.1"/>
    </source>
</evidence>
<feature type="region of interest" description="Disordered" evidence="1">
    <location>
        <begin position="335"/>
        <end position="497"/>
    </location>
</feature>
<gene>
    <name evidence="2" type="ORF">CTOB1V02_LOCUS9342</name>
</gene>
<dbReference type="EMBL" id="OB663573">
    <property type="protein sequence ID" value="CAD7231495.1"/>
    <property type="molecule type" value="Genomic_DNA"/>
</dbReference>
<dbReference type="OrthoDB" id="10070859at2759"/>
<feature type="compositionally biased region" description="Low complexity" evidence="1">
    <location>
        <begin position="388"/>
        <end position="398"/>
    </location>
</feature>
<name>A0A7R8WIG5_9CRUS</name>
<reference evidence="2" key="1">
    <citation type="submission" date="2020-11" db="EMBL/GenBank/DDBJ databases">
        <authorList>
            <person name="Tran Van P."/>
        </authorList>
    </citation>
    <scope>NUCLEOTIDE SEQUENCE</scope>
</reference>
<proteinExistence type="predicted"/>